<dbReference type="AlphaFoldDB" id="A0A1B9H2Z3"/>
<reference evidence="3" key="2">
    <citation type="submission" date="2013-12" db="EMBL/GenBank/DDBJ databases">
        <title>Evolution of pathogenesis and genome organization in the Tremellales.</title>
        <authorList>
            <person name="Cuomo C."/>
            <person name="Litvintseva A."/>
            <person name="Heitman J."/>
            <person name="Chen Y."/>
            <person name="Sun S."/>
            <person name="Springer D."/>
            <person name="Dromer F."/>
            <person name="Young S."/>
            <person name="Zeng Q."/>
            <person name="Chapman S."/>
            <person name="Gujja S."/>
            <person name="Saif S."/>
            <person name="Birren B."/>
        </authorList>
    </citation>
    <scope>NUCLEOTIDE SEQUENCE [LARGE SCALE GENOMIC DNA]</scope>
    <source>
        <strain evidence="3">BCC8398</strain>
    </source>
</reference>
<feature type="region of interest" description="Disordered" evidence="1">
    <location>
        <begin position="346"/>
        <end position="391"/>
    </location>
</feature>
<evidence type="ECO:0000313" key="3">
    <source>
        <dbReference type="Proteomes" id="UP000092666"/>
    </source>
</evidence>
<keyword evidence="3" id="KW-1185">Reference proteome</keyword>
<feature type="region of interest" description="Disordered" evidence="1">
    <location>
        <begin position="286"/>
        <end position="321"/>
    </location>
</feature>
<accession>A0A1B9H2Z3</accession>
<protein>
    <submittedName>
        <fullName evidence="2">Uncharacterized protein</fullName>
    </submittedName>
</protein>
<dbReference type="Proteomes" id="UP000092666">
    <property type="component" value="Unassembled WGS sequence"/>
</dbReference>
<reference evidence="2 3" key="1">
    <citation type="submission" date="2013-07" db="EMBL/GenBank/DDBJ databases">
        <title>The Genome Sequence of Cryptococcus heveanensis BCC8398.</title>
        <authorList>
            <consortium name="The Broad Institute Genome Sequencing Platform"/>
            <person name="Cuomo C."/>
            <person name="Litvintseva A."/>
            <person name="Chen Y."/>
            <person name="Heitman J."/>
            <person name="Sun S."/>
            <person name="Springer D."/>
            <person name="Dromer F."/>
            <person name="Young S.K."/>
            <person name="Zeng Q."/>
            <person name="Gargeya S."/>
            <person name="Fitzgerald M."/>
            <person name="Abouelleil A."/>
            <person name="Alvarado L."/>
            <person name="Berlin A.M."/>
            <person name="Chapman S.B."/>
            <person name="Dewar J."/>
            <person name="Goldberg J."/>
            <person name="Griggs A."/>
            <person name="Gujja S."/>
            <person name="Hansen M."/>
            <person name="Howarth C."/>
            <person name="Imamovic A."/>
            <person name="Larimer J."/>
            <person name="McCowan C."/>
            <person name="Murphy C."/>
            <person name="Pearson M."/>
            <person name="Priest M."/>
            <person name="Roberts A."/>
            <person name="Saif S."/>
            <person name="Shea T."/>
            <person name="Sykes S."/>
            <person name="Wortman J."/>
            <person name="Nusbaum C."/>
            <person name="Birren B."/>
        </authorList>
    </citation>
    <scope>NUCLEOTIDE SEQUENCE [LARGE SCALE GENOMIC DNA]</scope>
    <source>
        <strain evidence="2 3">BCC8398</strain>
    </source>
</reference>
<organism evidence="2 3">
    <name type="scientific">Kwoniella heveanensis BCC8398</name>
    <dbReference type="NCBI Taxonomy" id="1296120"/>
    <lineage>
        <taxon>Eukaryota</taxon>
        <taxon>Fungi</taxon>
        <taxon>Dikarya</taxon>
        <taxon>Basidiomycota</taxon>
        <taxon>Agaricomycotina</taxon>
        <taxon>Tremellomycetes</taxon>
        <taxon>Tremellales</taxon>
        <taxon>Cryptococcaceae</taxon>
        <taxon>Kwoniella</taxon>
    </lineage>
</organism>
<dbReference type="EMBL" id="KV700122">
    <property type="protein sequence ID" value="OCF37630.1"/>
    <property type="molecule type" value="Genomic_DNA"/>
</dbReference>
<feature type="compositionally biased region" description="Polar residues" evidence="1">
    <location>
        <begin position="346"/>
        <end position="358"/>
    </location>
</feature>
<sequence>MSVSSGQFPNGAKLSSWHPDVRVVNIFKRCPACTTMASESILKPCETFEEYKAFDDAVANNDLLVPPFNMAVNFKALSRRTRQRTDMWTCPSHVKEVARRSGTIDRWKSSHKDDADSLITHMLNSPTLPWPPASLTNGSSVVRSEDRQAVDRAQTEQFRRSTRGLLMSFDRPEELSAYDAFHQQVDASDVLDTRDKLIYTHDAYRYCRGRAQPTKFVNEPSKYKLCDPPVHPVVFSHPEFYEESQIVGYKESFMTLPNYQELSEAWNAEHPEDPRPSLVDAAAPLRTRNDDSGFSSEGGQSCGSEDEGSREMATTGFGSIGSVMSSPTNELGSIVDVISNLTLSRAATASGSQPQSHDWPSRPRGRRRSSVFGDKNPWHSYGMIDSEGSGE</sequence>
<evidence type="ECO:0000313" key="2">
    <source>
        <dbReference type="EMBL" id="OCF37630.1"/>
    </source>
</evidence>
<feature type="compositionally biased region" description="Basic and acidic residues" evidence="1">
    <location>
        <begin position="143"/>
        <end position="156"/>
    </location>
</feature>
<evidence type="ECO:0000256" key="1">
    <source>
        <dbReference type="SAM" id="MobiDB-lite"/>
    </source>
</evidence>
<proteinExistence type="predicted"/>
<gene>
    <name evidence="2" type="ORF">I316_00757</name>
</gene>
<feature type="compositionally biased region" description="Polar residues" evidence="1">
    <location>
        <begin position="292"/>
        <end position="303"/>
    </location>
</feature>
<name>A0A1B9H2Z3_9TREE</name>
<feature type="region of interest" description="Disordered" evidence="1">
    <location>
        <begin position="137"/>
        <end position="156"/>
    </location>
</feature>